<evidence type="ECO:0000313" key="11">
    <source>
        <dbReference type="Proteomes" id="UP000503440"/>
    </source>
</evidence>
<keyword evidence="2 7" id="KW-0479">Metal-binding</keyword>
<dbReference type="Proteomes" id="UP001284654">
    <property type="component" value="Unassembled WGS sequence"/>
</dbReference>
<dbReference type="GO" id="GO:0006879">
    <property type="term" value="P:intracellular iron ion homeostasis"/>
    <property type="evidence" value="ECO:0007669"/>
    <property type="project" value="TreeGrafter"/>
</dbReference>
<reference evidence="9" key="2">
    <citation type="submission" date="2023-10" db="EMBL/GenBank/DDBJ databases">
        <authorList>
            <person name="Sykes E.M.E."/>
            <person name="Khan I.U.H."/>
            <person name="Kumar A."/>
        </authorList>
    </citation>
    <scope>NUCLEOTIDE SEQUENCE</scope>
    <source>
        <strain evidence="9">IK5</strain>
    </source>
</reference>
<evidence type="ECO:0000256" key="6">
    <source>
        <dbReference type="ARBA" id="ARBA00023004"/>
    </source>
</evidence>
<gene>
    <name evidence="10" type="ORF">FSC09_02110</name>
    <name evidence="9" type="ORF">MSG88_12870</name>
</gene>
<dbReference type="InterPro" id="IPR006620">
    <property type="entry name" value="Pro_4_hyd_alph"/>
</dbReference>
<evidence type="ECO:0000259" key="8">
    <source>
        <dbReference type="PROSITE" id="PS51471"/>
    </source>
</evidence>
<dbReference type="GO" id="GO:0031418">
    <property type="term" value="F:L-ascorbic acid binding"/>
    <property type="evidence" value="ECO:0007669"/>
    <property type="project" value="UniProtKB-KW"/>
</dbReference>
<keyword evidence="6 7" id="KW-0408">Iron</keyword>
<dbReference type="PANTHER" id="PTHR41536:SF1">
    <property type="entry name" value="PKHD-TYPE HYDROXYLASE YBIX"/>
    <property type="match status" value="1"/>
</dbReference>
<evidence type="ECO:0000313" key="9">
    <source>
        <dbReference type="EMBL" id="MDV4316624.1"/>
    </source>
</evidence>
<evidence type="ECO:0000256" key="3">
    <source>
        <dbReference type="ARBA" id="ARBA00022896"/>
    </source>
</evidence>
<feature type="binding site" evidence="7">
    <location>
        <position position="99"/>
    </location>
    <ligand>
        <name>Fe cation</name>
        <dbReference type="ChEBI" id="CHEBI:24875"/>
    </ligand>
</feature>
<dbReference type="HAMAP" id="MF_00657">
    <property type="entry name" value="Hydroxyl_YbiX"/>
    <property type="match status" value="1"/>
</dbReference>
<protein>
    <submittedName>
        <fullName evidence="10">Fe2+-dependent dioxygenase</fullName>
    </submittedName>
</protein>
<dbReference type="NCBIfam" id="NF003975">
    <property type="entry name" value="PRK05467.1-4"/>
    <property type="match status" value="1"/>
</dbReference>
<name>A0A6C0XZF2_9GAMM</name>
<keyword evidence="3 7" id="KW-0847">Vitamin C</keyword>
<dbReference type="InterPro" id="IPR023550">
    <property type="entry name" value="PKHD_hydroxylase"/>
</dbReference>
<evidence type="ECO:0000313" key="10">
    <source>
        <dbReference type="EMBL" id="QIC69291.1"/>
    </source>
</evidence>
<reference evidence="10 11" key="1">
    <citation type="submission" date="2019-09" db="EMBL/GenBank/DDBJ databases">
        <title>Non-baumannii Acinetobacter spp. carrying blaNDM-1 isolated in China.</title>
        <authorList>
            <person name="Cui C."/>
            <person name="Chen C."/>
            <person name="Sun J."/>
            <person name="Liu Y."/>
        </authorList>
    </citation>
    <scope>NUCLEOTIDE SEQUENCE [LARGE SCALE GENOMIC DNA]</scope>
    <source>
        <strain evidence="10 11">B18</strain>
    </source>
</reference>
<feature type="binding site" evidence="7">
    <location>
        <position position="97"/>
    </location>
    <ligand>
        <name>Fe cation</name>
        <dbReference type="ChEBI" id="CHEBI:24875"/>
    </ligand>
</feature>
<dbReference type="Gene3D" id="4.10.860.20">
    <property type="entry name" value="Rabenosyn, Rab binding domain"/>
    <property type="match status" value="1"/>
</dbReference>
<feature type="domain" description="Fe2OG dioxygenase" evidence="8">
    <location>
        <begin position="79"/>
        <end position="179"/>
    </location>
</feature>
<keyword evidence="4 7" id="KW-0223">Dioxygenase</keyword>
<evidence type="ECO:0000256" key="2">
    <source>
        <dbReference type="ARBA" id="ARBA00022723"/>
    </source>
</evidence>
<dbReference type="Proteomes" id="UP000503440">
    <property type="component" value="Chromosome"/>
</dbReference>
<dbReference type="RefSeq" id="WP_005180172.1">
    <property type="nucleotide sequence ID" value="NZ_CAXNYR010000007.1"/>
</dbReference>
<dbReference type="InterPro" id="IPR041097">
    <property type="entry name" value="PKHD_C"/>
</dbReference>
<dbReference type="GO" id="GO:0016706">
    <property type="term" value="F:2-oxoglutarate-dependent dioxygenase activity"/>
    <property type="evidence" value="ECO:0007669"/>
    <property type="project" value="UniProtKB-UniRule"/>
</dbReference>
<keyword evidence="5 7" id="KW-0560">Oxidoreductase</keyword>
<dbReference type="SMART" id="SM00702">
    <property type="entry name" value="P4Hc"/>
    <property type="match status" value="1"/>
</dbReference>
<dbReference type="EMBL" id="CP044455">
    <property type="protein sequence ID" value="QIC69291.1"/>
    <property type="molecule type" value="Genomic_DNA"/>
</dbReference>
<evidence type="ECO:0000256" key="1">
    <source>
        <dbReference type="ARBA" id="ARBA00001961"/>
    </source>
</evidence>
<proteinExistence type="inferred from homology"/>
<evidence type="ECO:0000256" key="5">
    <source>
        <dbReference type="ARBA" id="ARBA00023002"/>
    </source>
</evidence>
<sequence length="227" mass="25818">MMLHVPQVLSKAAVADIRQQLNQHTAWIDGQHSAGPQAKKSKHNLQFDPQHLVYPALAEQIEQALRQHPLVQSATLAKHILRPMFNCYQQQGTYGNHVDSAVHYSAAHQQLIRTDVSMTLFLSEPEEYQGGELVIEDTYGAHEVKLDAGDVILYPATSLHRVEPVTAGRRIAAFTWAQSMIRDDWQRSMLFNLDMTIGQLRQQLGDNEQVLQLTAHYHNLLRQWGEL</sequence>
<dbReference type="NCBIfam" id="NF003974">
    <property type="entry name" value="PRK05467.1-3"/>
    <property type="match status" value="1"/>
</dbReference>
<dbReference type="EMBL" id="JAWJYY010000001">
    <property type="protein sequence ID" value="MDV4316624.1"/>
    <property type="molecule type" value="Genomic_DNA"/>
</dbReference>
<feature type="binding site" evidence="7">
    <location>
        <position position="170"/>
    </location>
    <ligand>
        <name>2-oxoglutarate</name>
        <dbReference type="ChEBI" id="CHEBI:16810"/>
    </ligand>
</feature>
<dbReference type="GO" id="GO:0006974">
    <property type="term" value="P:DNA damage response"/>
    <property type="evidence" value="ECO:0007669"/>
    <property type="project" value="TreeGrafter"/>
</dbReference>
<feature type="binding site" evidence="7">
    <location>
        <position position="160"/>
    </location>
    <ligand>
        <name>Fe cation</name>
        <dbReference type="ChEBI" id="CHEBI:24875"/>
    </ligand>
</feature>
<dbReference type="GeneID" id="69466851"/>
<evidence type="ECO:0000256" key="7">
    <source>
        <dbReference type="HAMAP-Rule" id="MF_00657"/>
    </source>
</evidence>
<dbReference type="InterPro" id="IPR044862">
    <property type="entry name" value="Pro_4_hyd_alph_FE2OG_OXY"/>
</dbReference>
<dbReference type="InterPro" id="IPR005123">
    <property type="entry name" value="Oxoglu/Fe-dep_dioxygenase_dom"/>
</dbReference>
<comment type="cofactor">
    <cofactor evidence="1 7">
        <name>L-ascorbate</name>
        <dbReference type="ChEBI" id="CHEBI:38290"/>
    </cofactor>
</comment>
<dbReference type="Gene3D" id="2.60.120.620">
    <property type="entry name" value="q2cbj1_9rhob like domain"/>
    <property type="match status" value="1"/>
</dbReference>
<organism evidence="10 11">
    <name type="scientific">Acinetobacter indicus</name>
    <dbReference type="NCBI Taxonomy" id="756892"/>
    <lineage>
        <taxon>Bacteria</taxon>
        <taxon>Pseudomonadati</taxon>
        <taxon>Pseudomonadota</taxon>
        <taxon>Gammaproteobacteria</taxon>
        <taxon>Moraxellales</taxon>
        <taxon>Moraxellaceae</taxon>
        <taxon>Acinetobacter</taxon>
    </lineage>
</organism>
<accession>A0A6C0XZF2</accession>
<dbReference type="Pfam" id="PF18331">
    <property type="entry name" value="PKHD_C"/>
    <property type="match status" value="1"/>
</dbReference>
<dbReference type="PROSITE" id="PS51471">
    <property type="entry name" value="FE2OG_OXY"/>
    <property type="match status" value="1"/>
</dbReference>
<comment type="cofactor">
    <cofactor evidence="7">
        <name>Fe(2+)</name>
        <dbReference type="ChEBI" id="CHEBI:29033"/>
    </cofactor>
    <text evidence="7">Binds 1 Fe(2+) ion per subunit.</text>
</comment>
<evidence type="ECO:0000256" key="4">
    <source>
        <dbReference type="ARBA" id="ARBA00022964"/>
    </source>
</evidence>
<dbReference type="GO" id="GO:0005506">
    <property type="term" value="F:iron ion binding"/>
    <property type="evidence" value="ECO:0007669"/>
    <property type="project" value="UniProtKB-UniRule"/>
</dbReference>
<dbReference type="AlphaFoldDB" id="A0A6C0XZF2"/>
<dbReference type="Pfam" id="PF13640">
    <property type="entry name" value="2OG-FeII_Oxy_3"/>
    <property type="match status" value="1"/>
</dbReference>
<dbReference type="PANTHER" id="PTHR41536">
    <property type="entry name" value="PKHD-TYPE HYDROXYLASE YBIX"/>
    <property type="match status" value="1"/>
</dbReference>
<dbReference type="SUPFAM" id="SSF51197">
    <property type="entry name" value="Clavaminate synthase-like"/>
    <property type="match status" value="1"/>
</dbReference>